<feature type="domain" description="NAD-dependent epimerase/dehydratase" evidence="3">
    <location>
        <begin position="9"/>
        <end position="261"/>
    </location>
</feature>
<name>A0A6A5KH45_9PLEO</name>
<evidence type="ECO:0000256" key="2">
    <source>
        <dbReference type="ARBA" id="ARBA00023445"/>
    </source>
</evidence>
<evidence type="ECO:0000256" key="1">
    <source>
        <dbReference type="ARBA" id="ARBA00023002"/>
    </source>
</evidence>
<evidence type="ECO:0000313" key="5">
    <source>
        <dbReference type="Proteomes" id="UP000800040"/>
    </source>
</evidence>
<gene>
    <name evidence="4" type="ORF">BDW02DRAFT_597796</name>
</gene>
<comment type="similarity">
    <text evidence="2">Belongs to the NAD(P)-dependent epimerase/dehydratase family. Dihydroflavonol-4-reductase subfamily.</text>
</comment>
<proteinExistence type="inferred from homology"/>
<dbReference type="AlphaFoldDB" id="A0A6A5KH45"/>
<accession>A0A6A5KH45</accession>
<evidence type="ECO:0000313" key="4">
    <source>
        <dbReference type="EMBL" id="KAF1834926.1"/>
    </source>
</evidence>
<dbReference type="Proteomes" id="UP000800040">
    <property type="component" value="Unassembled WGS sequence"/>
</dbReference>
<dbReference type="OrthoDB" id="2735536at2759"/>
<dbReference type="InterPro" id="IPR036291">
    <property type="entry name" value="NAD(P)-bd_dom_sf"/>
</dbReference>
<dbReference type="GO" id="GO:0016616">
    <property type="term" value="F:oxidoreductase activity, acting on the CH-OH group of donors, NAD or NADP as acceptor"/>
    <property type="evidence" value="ECO:0007669"/>
    <property type="project" value="TreeGrafter"/>
</dbReference>
<protein>
    <submittedName>
        <fullName evidence="4">3-beta hydroxysteroid dehydrogenase/isomerase family protein</fullName>
    </submittedName>
</protein>
<dbReference type="GO" id="GO:0016853">
    <property type="term" value="F:isomerase activity"/>
    <property type="evidence" value="ECO:0007669"/>
    <property type="project" value="UniProtKB-KW"/>
</dbReference>
<dbReference type="Gene3D" id="3.40.50.720">
    <property type="entry name" value="NAD(P)-binding Rossmann-like Domain"/>
    <property type="match status" value="1"/>
</dbReference>
<dbReference type="InterPro" id="IPR050425">
    <property type="entry name" value="NAD(P)_dehydrat-like"/>
</dbReference>
<keyword evidence="1" id="KW-0560">Oxidoreductase</keyword>
<dbReference type="PANTHER" id="PTHR10366">
    <property type="entry name" value="NAD DEPENDENT EPIMERASE/DEHYDRATASE"/>
    <property type="match status" value="1"/>
</dbReference>
<organism evidence="4 5">
    <name type="scientific">Decorospora gaudefroyi</name>
    <dbReference type="NCBI Taxonomy" id="184978"/>
    <lineage>
        <taxon>Eukaryota</taxon>
        <taxon>Fungi</taxon>
        <taxon>Dikarya</taxon>
        <taxon>Ascomycota</taxon>
        <taxon>Pezizomycotina</taxon>
        <taxon>Dothideomycetes</taxon>
        <taxon>Pleosporomycetidae</taxon>
        <taxon>Pleosporales</taxon>
        <taxon>Pleosporineae</taxon>
        <taxon>Pleosporaceae</taxon>
        <taxon>Decorospora</taxon>
    </lineage>
</organism>
<sequence length="362" mass="39653">MTTADQVLVAITGSNGTIGYAALLHALRSNYRVRAIVRRPSAISTIKSGPSAQPYLHRIEYAIVPDNTVLGAYDDALAGVKYVVHIAGAWPLPHLHPDSDIYWPFIKSTKELVTAAQKSGTVKRMVFTQAGAGLVDSEDGDTLGNEMKKVLDENVDVSQSSLTYRPPLKSPHNAYTSAKAQCMTYLSSLSALPFSIAQIIPGTVIGPSEFCTTSAQAFAHMDRQTRALLFADNHPRYAFGFVHVDDCARIHIEALNEDKVGKEMPRWYVAAATVEEGVTGEELWASAADMVEREFATEVEAGLFKVGRSKVPINIPFRADSRLTEKLLLGGEEIRGLEQCVEEVARWYVDLKRREAVSSGLQ</sequence>
<dbReference type="EMBL" id="ML975295">
    <property type="protein sequence ID" value="KAF1834926.1"/>
    <property type="molecule type" value="Genomic_DNA"/>
</dbReference>
<dbReference type="InterPro" id="IPR001509">
    <property type="entry name" value="Epimerase_deHydtase"/>
</dbReference>
<keyword evidence="5" id="KW-1185">Reference proteome</keyword>
<evidence type="ECO:0000259" key="3">
    <source>
        <dbReference type="Pfam" id="PF01370"/>
    </source>
</evidence>
<dbReference type="SUPFAM" id="SSF51735">
    <property type="entry name" value="NAD(P)-binding Rossmann-fold domains"/>
    <property type="match status" value="1"/>
</dbReference>
<dbReference type="PANTHER" id="PTHR10366:SF564">
    <property type="entry name" value="STEROL-4-ALPHA-CARBOXYLATE 3-DEHYDROGENASE, DECARBOXYLATING"/>
    <property type="match status" value="1"/>
</dbReference>
<reference evidence="4" key="1">
    <citation type="submission" date="2020-01" db="EMBL/GenBank/DDBJ databases">
        <authorList>
            <consortium name="DOE Joint Genome Institute"/>
            <person name="Haridas S."/>
            <person name="Albert R."/>
            <person name="Binder M."/>
            <person name="Bloem J."/>
            <person name="Labutti K."/>
            <person name="Salamov A."/>
            <person name="Andreopoulos B."/>
            <person name="Baker S.E."/>
            <person name="Barry K."/>
            <person name="Bills G."/>
            <person name="Bluhm B.H."/>
            <person name="Cannon C."/>
            <person name="Castanera R."/>
            <person name="Culley D.E."/>
            <person name="Daum C."/>
            <person name="Ezra D."/>
            <person name="Gonzalez J.B."/>
            <person name="Henrissat B."/>
            <person name="Kuo A."/>
            <person name="Liang C."/>
            <person name="Lipzen A."/>
            <person name="Lutzoni F."/>
            <person name="Magnuson J."/>
            <person name="Mondo S."/>
            <person name="Nolan M."/>
            <person name="Ohm R."/>
            <person name="Pangilinan J."/>
            <person name="Park H.-J."/>
            <person name="Ramirez L."/>
            <person name="Alfaro M."/>
            <person name="Sun H."/>
            <person name="Tritt A."/>
            <person name="Yoshinaga Y."/>
            <person name="Zwiers L.-H."/>
            <person name="Turgeon B.G."/>
            <person name="Goodwin S.B."/>
            <person name="Spatafora J.W."/>
            <person name="Crous P.W."/>
            <person name="Grigoriev I.V."/>
        </authorList>
    </citation>
    <scope>NUCLEOTIDE SEQUENCE</scope>
    <source>
        <strain evidence="4">P77</strain>
    </source>
</reference>
<dbReference type="Pfam" id="PF01370">
    <property type="entry name" value="Epimerase"/>
    <property type="match status" value="1"/>
</dbReference>
<keyword evidence="4" id="KW-0413">Isomerase</keyword>